<organism evidence="2 3">
    <name type="scientific">Paraburkholderia azotifigens</name>
    <dbReference type="NCBI Taxonomy" id="2057004"/>
    <lineage>
        <taxon>Bacteria</taxon>
        <taxon>Pseudomonadati</taxon>
        <taxon>Pseudomonadota</taxon>
        <taxon>Betaproteobacteria</taxon>
        <taxon>Burkholderiales</taxon>
        <taxon>Burkholderiaceae</taxon>
        <taxon>Paraburkholderia</taxon>
    </lineage>
</organism>
<evidence type="ECO:0008006" key="4">
    <source>
        <dbReference type="Google" id="ProtNLM"/>
    </source>
</evidence>
<comment type="caution">
    <text evidence="2">The sequence shown here is derived from an EMBL/GenBank/DDBJ whole genome shotgun (WGS) entry which is preliminary data.</text>
</comment>
<keyword evidence="1" id="KW-0472">Membrane</keyword>
<evidence type="ECO:0000313" key="2">
    <source>
        <dbReference type="EMBL" id="MEM5341478.1"/>
    </source>
</evidence>
<sequence>MWSFDAATSLNWLEVIKTLVAIITAAIAFFALRNWQRQDKAKRQADFLDALIEATHTYIAEVPKPITLLQIAKIGMASHVPTWDSDDDADRDVKGTIAYIEKNGERDAKRLLELLEAVEPSAIKLRALAAKGQVFSFDGYAKCQNAVTSLTWHLERIQAFAVTIASTTWNWENPEVLRLLHDVMAIDPSEIRESVQKNHVAVLKFATDTYQRIYR</sequence>
<dbReference type="RefSeq" id="WP_342959045.1">
    <property type="nucleotide sequence ID" value="NZ_JAZHFZ010000010.1"/>
</dbReference>
<feature type="transmembrane region" description="Helical" evidence="1">
    <location>
        <begin position="12"/>
        <end position="32"/>
    </location>
</feature>
<accession>A0ABU9R3N7</accession>
<dbReference type="Proteomes" id="UP001481677">
    <property type="component" value="Unassembled WGS sequence"/>
</dbReference>
<proteinExistence type="predicted"/>
<keyword evidence="1" id="KW-0812">Transmembrane</keyword>
<evidence type="ECO:0000313" key="3">
    <source>
        <dbReference type="Proteomes" id="UP001481677"/>
    </source>
</evidence>
<keyword evidence="1" id="KW-1133">Transmembrane helix</keyword>
<gene>
    <name evidence="2" type="ORF">V4C56_17875</name>
</gene>
<keyword evidence="3" id="KW-1185">Reference proteome</keyword>
<evidence type="ECO:0000256" key="1">
    <source>
        <dbReference type="SAM" id="Phobius"/>
    </source>
</evidence>
<dbReference type="EMBL" id="JAZHGA010000011">
    <property type="protein sequence ID" value="MEM5341478.1"/>
    <property type="molecule type" value="Genomic_DNA"/>
</dbReference>
<name>A0ABU9R3N7_9BURK</name>
<reference evidence="2 3" key="1">
    <citation type="submission" date="2024-01" db="EMBL/GenBank/DDBJ databases">
        <title>The diversity of rhizobia nodulating Mimosa spp. in eleven states of Brazil covering several biomes is determined by host plant, location, and edaphic factors.</title>
        <authorList>
            <person name="Rouws L."/>
            <person name="Barauna A."/>
            <person name="Beukes C."/>
            <person name="De Faria S.M."/>
            <person name="Gross E."/>
            <person name="Dos Reis Junior F.B."/>
            <person name="Simon M."/>
            <person name="Maluk M."/>
            <person name="Odee D.W."/>
            <person name="Kenicer G."/>
            <person name="Young J.P.W."/>
            <person name="Reis V.M."/>
            <person name="Zilli J."/>
            <person name="James E.K."/>
        </authorList>
    </citation>
    <scope>NUCLEOTIDE SEQUENCE [LARGE SCALE GENOMIC DNA]</scope>
    <source>
        <strain evidence="2 3">JPY530</strain>
    </source>
</reference>
<protein>
    <recommendedName>
        <fullName evidence="4">HEAT repeat domain-containing protein</fullName>
    </recommendedName>
</protein>